<dbReference type="InterPro" id="IPR023885">
    <property type="entry name" value="4Fe4S-binding_SPASM_dom"/>
</dbReference>
<dbReference type="Pfam" id="PF04055">
    <property type="entry name" value="Radical_SAM"/>
    <property type="match status" value="1"/>
</dbReference>
<organism evidence="8 9">
    <name type="scientific">Deinobacterium chartae</name>
    <dbReference type="NCBI Taxonomy" id="521158"/>
    <lineage>
        <taxon>Bacteria</taxon>
        <taxon>Thermotogati</taxon>
        <taxon>Deinococcota</taxon>
        <taxon>Deinococci</taxon>
        <taxon>Deinococcales</taxon>
        <taxon>Deinococcaceae</taxon>
        <taxon>Deinobacterium</taxon>
    </lineage>
</organism>
<keyword evidence="3" id="KW-0949">S-adenosyl-L-methionine</keyword>
<dbReference type="SUPFAM" id="SSF102114">
    <property type="entry name" value="Radical SAM enzymes"/>
    <property type="match status" value="1"/>
</dbReference>
<evidence type="ECO:0000256" key="1">
    <source>
        <dbReference type="ARBA" id="ARBA00001966"/>
    </source>
</evidence>
<dbReference type="GO" id="GO:0003824">
    <property type="term" value="F:catalytic activity"/>
    <property type="evidence" value="ECO:0007669"/>
    <property type="project" value="InterPro"/>
</dbReference>
<dbReference type="InterPro" id="IPR013785">
    <property type="entry name" value="Aldolase_TIM"/>
</dbReference>
<dbReference type="SFLD" id="SFLDG01067">
    <property type="entry name" value="SPASM/twitch_domain_containing"/>
    <property type="match status" value="1"/>
</dbReference>
<comment type="cofactor">
    <cofactor evidence="1">
        <name>[4Fe-4S] cluster</name>
        <dbReference type="ChEBI" id="CHEBI:49883"/>
    </cofactor>
</comment>
<keyword evidence="4" id="KW-0479">Metal-binding</keyword>
<keyword evidence="2" id="KW-0004">4Fe-4S</keyword>
<sequence length="465" mass="52063">MIELPVLNGSPESRNTRYKFSRYNQICSDQAGKILFNGITSAMARMDEASWARLQELRKTGLVDFANPTDAKLIAGRFLVPADLDETAHLKNLHLSARYRTSHWNLTLCPTIACNFRCDYCFEVHKPGKMLPEVQDALVQALHSRIRTLSSFQVTWYGGEPTLAWDVVVSLSRRFIEICDSHGVEYSASMISNAYLLDSCKVRQLDELRISVVQVTLDGDASQHDTRRILLSGKGTFEQITDNLKHFEGIHGRAVIRVNVDTRNKDGVHDLLDRLKEKGLHQRKNISIYFAAVGTTTEPTHGVSGFCMSRRDFAHLEPEFYEHALRLGMSALPYPSASFSSCIAARPDGFVVQPDGSLHKCWDTVGQDQYAVGHLLRPASAEEQSNYSRWMAWDPFNPDLACSSCSWLPSCMGGCPLKVVYPEMSPDHQIHLECTTFKYNSKTTLPMFAGHAASGGQVQGGRPRE</sequence>
<dbReference type="RefSeq" id="WP_183985806.1">
    <property type="nucleotide sequence ID" value="NZ_JACHHG010000004.1"/>
</dbReference>
<evidence type="ECO:0000256" key="3">
    <source>
        <dbReference type="ARBA" id="ARBA00022691"/>
    </source>
</evidence>
<accession>A0A841HYD8</accession>
<comment type="caution">
    <text evidence="8">The sequence shown here is derived from an EMBL/GenBank/DDBJ whole genome shotgun (WGS) entry which is preliminary data.</text>
</comment>
<evidence type="ECO:0000256" key="6">
    <source>
        <dbReference type="ARBA" id="ARBA00023014"/>
    </source>
</evidence>
<dbReference type="InterPro" id="IPR058240">
    <property type="entry name" value="rSAM_sf"/>
</dbReference>
<evidence type="ECO:0000313" key="9">
    <source>
        <dbReference type="Proteomes" id="UP000569951"/>
    </source>
</evidence>
<dbReference type="Gene3D" id="3.20.20.70">
    <property type="entry name" value="Aldolase class I"/>
    <property type="match status" value="1"/>
</dbReference>
<dbReference type="PANTHER" id="PTHR43787:SF3">
    <property type="entry name" value="ARYLSULFATASE REGULATORY PROTEIN"/>
    <property type="match status" value="1"/>
</dbReference>
<reference evidence="8 9" key="1">
    <citation type="submission" date="2020-08" db="EMBL/GenBank/DDBJ databases">
        <title>Genomic Encyclopedia of Type Strains, Phase IV (KMG-IV): sequencing the most valuable type-strain genomes for metagenomic binning, comparative biology and taxonomic classification.</title>
        <authorList>
            <person name="Goeker M."/>
        </authorList>
    </citation>
    <scope>NUCLEOTIDE SEQUENCE [LARGE SCALE GENOMIC DNA]</scope>
    <source>
        <strain evidence="8 9">DSM 21458</strain>
    </source>
</reference>
<dbReference type="SFLD" id="SFLDS00029">
    <property type="entry name" value="Radical_SAM"/>
    <property type="match status" value="1"/>
</dbReference>
<dbReference type="AlphaFoldDB" id="A0A841HYD8"/>
<feature type="domain" description="Radical SAM core" evidence="7">
    <location>
        <begin position="110"/>
        <end position="273"/>
    </location>
</feature>
<evidence type="ECO:0000256" key="5">
    <source>
        <dbReference type="ARBA" id="ARBA00023004"/>
    </source>
</evidence>
<keyword evidence="6" id="KW-0411">Iron-sulfur</keyword>
<dbReference type="InterPro" id="IPR007197">
    <property type="entry name" value="rSAM"/>
</dbReference>
<keyword evidence="5" id="KW-0408">Iron</keyword>
<protein>
    <recommendedName>
        <fullName evidence="7">Radical SAM core domain-containing protein</fullName>
    </recommendedName>
</protein>
<dbReference type="NCBIfam" id="TIGR04085">
    <property type="entry name" value="rSAM_more_4Fe4S"/>
    <property type="match status" value="1"/>
</dbReference>
<keyword evidence="9" id="KW-1185">Reference proteome</keyword>
<evidence type="ECO:0000256" key="4">
    <source>
        <dbReference type="ARBA" id="ARBA00022723"/>
    </source>
</evidence>
<dbReference type="GO" id="GO:0051539">
    <property type="term" value="F:4 iron, 4 sulfur cluster binding"/>
    <property type="evidence" value="ECO:0007669"/>
    <property type="project" value="UniProtKB-KW"/>
</dbReference>
<evidence type="ECO:0000256" key="2">
    <source>
        <dbReference type="ARBA" id="ARBA00022485"/>
    </source>
</evidence>
<evidence type="ECO:0000313" key="8">
    <source>
        <dbReference type="EMBL" id="MBB6097906.1"/>
    </source>
</evidence>
<dbReference type="GO" id="GO:0046872">
    <property type="term" value="F:metal ion binding"/>
    <property type="evidence" value="ECO:0007669"/>
    <property type="project" value="UniProtKB-KW"/>
</dbReference>
<dbReference type="PANTHER" id="PTHR43787">
    <property type="entry name" value="FEMO COFACTOR BIOSYNTHESIS PROTEIN NIFB-RELATED"/>
    <property type="match status" value="1"/>
</dbReference>
<proteinExistence type="predicted"/>
<gene>
    <name evidence="8" type="ORF">HNR42_001329</name>
</gene>
<dbReference type="Proteomes" id="UP000569951">
    <property type="component" value="Unassembled WGS sequence"/>
</dbReference>
<evidence type="ECO:0000259" key="7">
    <source>
        <dbReference type="Pfam" id="PF04055"/>
    </source>
</evidence>
<dbReference type="CDD" id="cd01335">
    <property type="entry name" value="Radical_SAM"/>
    <property type="match status" value="1"/>
</dbReference>
<dbReference type="UniPathway" id="UPA00782"/>
<dbReference type="EMBL" id="JACHHG010000004">
    <property type="protein sequence ID" value="MBB6097906.1"/>
    <property type="molecule type" value="Genomic_DNA"/>
</dbReference>
<name>A0A841HYD8_9DEIO</name>